<sequence length="140" mass="15871">MAAAKAFERYFYDFSLHELWAKQYPPFPTIGMCPNGWKGTWVCEADKHKAMEMYTVSKLGMEEREEGSPPLNPSVLSWWKGTWVCEADKHKAMEMYTVSKLGMEEREEGSPPLNPFVLSCCWECNRATGMLCNGAGLSSV</sequence>
<dbReference type="Proteomes" id="UP000485058">
    <property type="component" value="Unassembled WGS sequence"/>
</dbReference>
<dbReference type="EMBL" id="BLLF01003818">
    <property type="protein sequence ID" value="GFH28291.1"/>
    <property type="molecule type" value="Genomic_DNA"/>
</dbReference>
<proteinExistence type="predicted"/>
<gene>
    <name evidence="1" type="ORF">HaLaN_26763</name>
</gene>
<evidence type="ECO:0000313" key="1">
    <source>
        <dbReference type="EMBL" id="GFH28291.1"/>
    </source>
</evidence>
<reference evidence="1 2" key="1">
    <citation type="submission" date="2020-02" db="EMBL/GenBank/DDBJ databases">
        <title>Draft genome sequence of Haematococcus lacustris strain NIES-144.</title>
        <authorList>
            <person name="Morimoto D."/>
            <person name="Nakagawa S."/>
            <person name="Yoshida T."/>
            <person name="Sawayama S."/>
        </authorList>
    </citation>
    <scope>NUCLEOTIDE SEQUENCE [LARGE SCALE GENOMIC DNA]</scope>
    <source>
        <strain evidence="1 2">NIES-144</strain>
    </source>
</reference>
<feature type="non-terminal residue" evidence="1">
    <location>
        <position position="1"/>
    </location>
</feature>
<organism evidence="1 2">
    <name type="scientific">Haematococcus lacustris</name>
    <name type="common">Green alga</name>
    <name type="synonym">Haematococcus pluvialis</name>
    <dbReference type="NCBI Taxonomy" id="44745"/>
    <lineage>
        <taxon>Eukaryota</taxon>
        <taxon>Viridiplantae</taxon>
        <taxon>Chlorophyta</taxon>
        <taxon>core chlorophytes</taxon>
        <taxon>Chlorophyceae</taxon>
        <taxon>CS clade</taxon>
        <taxon>Chlamydomonadales</taxon>
        <taxon>Haematococcaceae</taxon>
        <taxon>Haematococcus</taxon>
    </lineage>
</organism>
<comment type="caution">
    <text evidence="1">The sequence shown here is derived from an EMBL/GenBank/DDBJ whole genome shotgun (WGS) entry which is preliminary data.</text>
</comment>
<name>A0A6A0A710_HAELA</name>
<accession>A0A6A0A710</accession>
<evidence type="ECO:0000313" key="2">
    <source>
        <dbReference type="Proteomes" id="UP000485058"/>
    </source>
</evidence>
<protein>
    <submittedName>
        <fullName evidence="1">Uncharacterized protein</fullName>
    </submittedName>
</protein>
<dbReference type="AlphaFoldDB" id="A0A6A0A710"/>
<keyword evidence="2" id="KW-1185">Reference proteome</keyword>